<proteinExistence type="predicted"/>
<dbReference type="AlphaFoldDB" id="A0A9X2WU80"/>
<accession>A0A9X2WU80</accession>
<organism evidence="1 2">
    <name type="scientific">Shewanella septentrionalis</name>
    <dbReference type="NCBI Taxonomy" id="2952223"/>
    <lineage>
        <taxon>Bacteria</taxon>
        <taxon>Pseudomonadati</taxon>
        <taxon>Pseudomonadota</taxon>
        <taxon>Gammaproteobacteria</taxon>
        <taxon>Alteromonadales</taxon>
        <taxon>Shewanellaceae</taxon>
        <taxon>Shewanella</taxon>
    </lineage>
</organism>
<feature type="non-terminal residue" evidence="1">
    <location>
        <position position="1"/>
    </location>
</feature>
<gene>
    <name evidence="1" type="ORF">NE536_09700</name>
</gene>
<dbReference type="Proteomes" id="UP001155604">
    <property type="component" value="Unassembled WGS sequence"/>
</dbReference>
<reference evidence="1" key="1">
    <citation type="journal article" date="2023" name="Int. J. Syst. Evol. Microbiol.">
        <title>&lt;i&gt;Shewanella septentrionalis&lt;/i&gt; sp. nov. and &lt;i&gt;Shewanella holmiensis&lt;/i&gt; sp. nov., isolated from Baltic Sea water and sediments.</title>
        <authorList>
            <person name="Martin-Rodriguez A.J."/>
            <person name="Thorell K."/>
            <person name="Joffre E."/>
            <person name="Jensie-Markopoulos S."/>
            <person name="Moore E.R.B."/>
            <person name="Sjoling A."/>
        </authorList>
    </citation>
    <scope>NUCLEOTIDE SEQUENCE</scope>
    <source>
        <strain evidence="1">SP1W3</strain>
    </source>
</reference>
<name>A0A9X2WU80_9GAMM</name>
<comment type="caution">
    <text evidence="1">The sequence shown here is derived from an EMBL/GenBank/DDBJ whole genome shotgun (WGS) entry which is preliminary data.</text>
</comment>
<protein>
    <submittedName>
        <fullName evidence="1">Uncharacterized protein</fullName>
    </submittedName>
</protein>
<evidence type="ECO:0000313" key="2">
    <source>
        <dbReference type="Proteomes" id="UP001155604"/>
    </source>
</evidence>
<dbReference type="EMBL" id="JAMTCC010000013">
    <property type="protein sequence ID" value="MCT7945637.1"/>
    <property type="molecule type" value="Genomic_DNA"/>
</dbReference>
<dbReference type="RefSeq" id="WP_261272570.1">
    <property type="nucleotide sequence ID" value="NZ_JAMTCC010000013.1"/>
</dbReference>
<sequence length="122" mass="13885">FGVDGHEEDGSFFDYVITERERNDDKTRFVDLGVKNNRATLNGSACIKYDTIAEDHASKSKSSQPFQYFSTMGYICRHPGNKSVVIQLEVSYRSDLQNVPDGITLMSDQFFNSIEFINNKVK</sequence>
<keyword evidence="2" id="KW-1185">Reference proteome</keyword>
<evidence type="ECO:0000313" key="1">
    <source>
        <dbReference type="EMBL" id="MCT7945637.1"/>
    </source>
</evidence>